<sequence length="534" mass="58280">MSKPWGGIGAWADEAERADEEQAAEATATAADSQSFPSLKEAATAKSSKKKKKMMTLSEFGAYNAPSSAGLTREQMLQLPTGPRQRSEDEMQPGRLGGGFSSYGGGRSSGPPGRMSRDRDDSDGSWGGGAGGRRSYGGFDDDQRGSNSRVSDFPQVSRADEDDDWGKGKKSLPSFDQGRQGGRYGGLGGGAGGGGSFGGGGGGGGGFSKADEVDNWGASKAKSSTYGSSYRDSGPEPDRWARGVLPSGGVQEERRRLVLEPRKVETGVSETETAVKTSKPSPFGAARPREQVLAEKGLDWKKIDSEIEAKKGQTSRPSSAQSSRPSSAQSNRSESSALNNVENVVKPRPKVNPFGDAKPREVLLEEQGKDWRKIDSELEHRRVDRPETEGERTLKEEIEELRKKLENEADNPPESKESQQEADSNNHSLPDLIREKEKDLELLIRELDDKVRFRPRAVERPGSSASRTSYSERPHSRAGSVDESRSVESMERPRSRGTGDNWPRPVDDRRNFQGSKERGFFNNRSFDRSSRQGW</sequence>
<feature type="compositionally biased region" description="Basic and acidic residues" evidence="1">
    <location>
        <begin position="357"/>
        <end position="419"/>
    </location>
</feature>
<feature type="region of interest" description="Disordered" evidence="1">
    <location>
        <begin position="451"/>
        <end position="534"/>
    </location>
</feature>
<keyword evidence="3" id="KW-1185">Reference proteome</keyword>
<feature type="compositionally biased region" description="Polar residues" evidence="1">
    <location>
        <begin position="268"/>
        <end position="280"/>
    </location>
</feature>
<name>R0IN93_9BRAS</name>
<dbReference type="EMBL" id="KB870805">
    <property type="protein sequence ID" value="EOA40110.1"/>
    <property type="molecule type" value="Genomic_DNA"/>
</dbReference>
<feature type="compositionally biased region" description="Polar residues" evidence="1">
    <location>
        <begin position="221"/>
        <end position="231"/>
    </location>
</feature>
<feature type="compositionally biased region" description="Gly residues" evidence="1">
    <location>
        <begin position="95"/>
        <end position="108"/>
    </location>
</feature>
<feature type="compositionally biased region" description="Gly residues" evidence="1">
    <location>
        <begin position="179"/>
        <end position="207"/>
    </location>
</feature>
<dbReference type="AlphaFoldDB" id="R0IN93"/>
<feature type="compositionally biased region" description="Basic and acidic residues" evidence="1">
    <location>
        <begin position="287"/>
        <end position="311"/>
    </location>
</feature>
<organism evidence="2 3">
    <name type="scientific">Capsella rubella</name>
    <dbReference type="NCBI Taxonomy" id="81985"/>
    <lineage>
        <taxon>Eukaryota</taxon>
        <taxon>Viridiplantae</taxon>
        <taxon>Streptophyta</taxon>
        <taxon>Embryophyta</taxon>
        <taxon>Tracheophyta</taxon>
        <taxon>Spermatophyta</taxon>
        <taxon>Magnoliopsida</taxon>
        <taxon>eudicotyledons</taxon>
        <taxon>Gunneridae</taxon>
        <taxon>Pentapetalae</taxon>
        <taxon>rosids</taxon>
        <taxon>malvids</taxon>
        <taxon>Brassicales</taxon>
        <taxon>Brassicaceae</taxon>
        <taxon>Camelineae</taxon>
        <taxon>Capsella</taxon>
    </lineage>
</organism>
<dbReference type="PANTHER" id="PTHR32091:SF28">
    <property type="entry name" value="EUKARYOTIC TRANSLATION INITIATION FACTOR 4B2"/>
    <property type="match status" value="1"/>
</dbReference>
<evidence type="ECO:0000313" key="2">
    <source>
        <dbReference type="EMBL" id="EOA40110.1"/>
    </source>
</evidence>
<proteinExistence type="predicted"/>
<dbReference type="PANTHER" id="PTHR32091">
    <property type="entry name" value="EUKARYOTIC TRANSLATION INITIATION FACTOR 4B"/>
    <property type="match status" value="1"/>
</dbReference>
<evidence type="ECO:0000313" key="3">
    <source>
        <dbReference type="Proteomes" id="UP000029121"/>
    </source>
</evidence>
<feature type="region of interest" description="Disordered" evidence="1">
    <location>
        <begin position="1"/>
        <end position="435"/>
    </location>
</feature>
<dbReference type="OrthoDB" id="2021148at2759"/>
<feature type="compositionally biased region" description="Low complexity" evidence="1">
    <location>
        <begin position="315"/>
        <end position="337"/>
    </location>
</feature>
<feature type="compositionally biased region" description="Gly residues" evidence="1">
    <location>
        <begin position="125"/>
        <end position="135"/>
    </location>
</feature>
<dbReference type="GO" id="GO:0003743">
    <property type="term" value="F:translation initiation factor activity"/>
    <property type="evidence" value="ECO:0007669"/>
    <property type="project" value="InterPro"/>
</dbReference>
<dbReference type="eggNOG" id="ENOG502QVPR">
    <property type="taxonomic scope" value="Eukaryota"/>
</dbReference>
<evidence type="ECO:0000256" key="1">
    <source>
        <dbReference type="SAM" id="MobiDB-lite"/>
    </source>
</evidence>
<dbReference type="KEGG" id="crb:17896909"/>
<dbReference type="STRING" id="81985.R0IN93"/>
<dbReference type="GO" id="GO:0003729">
    <property type="term" value="F:mRNA binding"/>
    <property type="evidence" value="ECO:0007669"/>
    <property type="project" value="TreeGrafter"/>
</dbReference>
<feature type="compositionally biased region" description="Basic and acidic residues" evidence="1">
    <location>
        <begin position="470"/>
        <end position="494"/>
    </location>
</feature>
<dbReference type="Pfam" id="PF06273">
    <property type="entry name" value="eIF-4B"/>
    <property type="match status" value="1"/>
</dbReference>
<gene>
    <name evidence="2" type="ORF">CARUB_v10008811mg</name>
</gene>
<reference evidence="3" key="1">
    <citation type="journal article" date="2013" name="Nat. Genet.">
        <title>The Capsella rubella genome and the genomic consequences of rapid mating system evolution.</title>
        <authorList>
            <person name="Slotte T."/>
            <person name="Hazzouri K.M."/>
            <person name="Agren J.A."/>
            <person name="Koenig D."/>
            <person name="Maumus F."/>
            <person name="Guo Y.L."/>
            <person name="Steige K."/>
            <person name="Platts A.E."/>
            <person name="Escobar J.S."/>
            <person name="Newman L.K."/>
            <person name="Wang W."/>
            <person name="Mandakova T."/>
            <person name="Vello E."/>
            <person name="Smith L.M."/>
            <person name="Henz S.R."/>
            <person name="Steffen J."/>
            <person name="Takuno S."/>
            <person name="Brandvain Y."/>
            <person name="Coop G."/>
            <person name="Andolfatto P."/>
            <person name="Hu T.T."/>
            <person name="Blanchette M."/>
            <person name="Clark R.M."/>
            <person name="Quesneville H."/>
            <person name="Nordborg M."/>
            <person name="Gaut B.S."/>
            <person name="Lysak M.A."/>
            <person name="Jenkins J."/>
            <person name="Grimwood J."/>
            <person name="Chapman J."/>
            <person name="Prochnik S."/>
            <person name="Shu S."/>
            <person name="Rokhsar D."/>
            <person name="Schmutz J."/>
            <person name="Weigel D."/>
            <person name="Wright S.I."/>
        </authorList>
    </citation>
    <scope>NUCLEOTIDE SEQUENCE [LARGE SCALE GENOMIC DNA]</scope>
    <source>
        <strain evidence="3">cv. Monte Gargano</strain>
    </source>
</reference>
<protein>
    <submittedName>
        <fullName evidence="2">Uncharacterized protein</fullName>
    </submittedName>
</protein>
<feature type="compositionally biased region" description="Basic and acidic residues" evidence="1">
    <location>
        <begin position="505"/>
        <end position="534"/>
    </location>
</feature>
<dbReference type="InterPro" id="IPR010433">
    <property type="entry name" value="EIF-4B_pln"/>
</dbReference>
<accession>R0IN93</accession>
<feature type="compositionally biased region" description="Basic and acidic residues" evidence="1">
    <location>
        <begin position="251"/>
        <end position="265"/>
    </location>
</feature>
<feature type="compositionally biased region" description="Low complexity" evidence="1">
    <location>
        <begin position="24"/>
        <end position="46"/>
    </location>
</feature>
<dbReference type="Proteomes" id="UP000029121">
    <property type="component" value="Unassembled WGS sequence"/>
</dbReference>